<dbReference type="PANTHER" id="PTHR45698">
    <property type="entry name" value="TRACE AMINE-ASSOCIATED RECEPTOR 19N-RELATED"/>
    <property type="match status" value="1"/>
</dbReference>
<dbReference type="InterPro" id="IPR000276">
    <property type="entry name" value="GPCR_Rhodpsn"/>
</dbReference>
<evidence type="ECO:0000313" key="8">
    <source>
        <dbReference type="Proteomes" id="UP000007110"/>
    </source>
</evidence>
<dbReference type="PRINTS" id="PR00237">
    <property type="entry name" value="GPCRRHODOPSN"/>
</dbReference>
<dbReference type="RefSeq" id="XP_011676918.2">
    <property type="nucleotide sequence ID" value="XM_011678616.2"/>
</dbReference>
<dbReference type="GO" id="GO:0016020">
    <property type="term" value="C:membrane"/>
    <property type="evidence" value="ECO:0007669"/>
    <property type="project" value="UniProtKB-SubCell"/>
</dbReference>
<keyword evidence="4 5" id="KW-0472">Membrane</keyword>
<organism evidence="7 8">
    <name type="scientific">Strongylocentrotus purpuratus</name>
    <name type="common">Purple sea urchin</name>
    <dbReference type="NCBI Taxonomy" id="7668"/>
    <lineage>
        <taxon>Eukaryota</taxon>
        <taxon>Metazoa</taxon>
        <taxon>Echinodermata</taxon>
        <taxon>Eleutherozoa</taxon>
        <taxon>Echinozoa</taxon>
        <taxon>Echinoidea</taxon>
        <taxon>Euechinoidea</taxon>
        <taxon>Echinacea</taxon>
        <taxon>Camarodonta</taxon>
        <taxon>Echinidea</taxon>
        <taxon>Strongylocentrotidae</taxon>
        <taxon>Strongylocentrotus</taxon>
    </lineage>
</organism>
<dbReference type="Pfam" id="PF00001">
    <property type="entry name" value="7tm_1"/>
    <property type="match status" value="2"/>
</dbReference>
<dbReference type="PROSITE" id="PS50262">
    <property type="entry name" value="G_PROTEIN_RECEP_F1_2"/>
    <property type="match status" value="1"/>
</dbReference>
<feature type="transmembrane region" description="Helical" evidence="5">
    <location>
        <begin position="79"/>
        <end position="103"/>
    </location>
</feature>
<protein>
    <recommendedName>
        <fullName evidence="6">G-protein coupled receptors family 1 profile domain-containing protein</fullName>
    </recommendedName>
</protein>
<dbReference type="GeneID" id="105444402"/>
<accession>A0A7M7LWC2</accession>
<evidence type="ECO:0000313" key="7">
    <source>
        <dbReference type="EnsemblMetazoa" id="XP_011676918"/>
    </source>
</evidence>
<evidence type="ECO:0000256" key="1">
    <source>
        <dbReference type="ARBA" id="ARBA00004370"/>
    </source>
</evidence>
<dbReference type="KEGG" id="spu:105444402"/>
<dbReference type="Gene3D" id="1.20.1070.10">
    <property type="entry name" value="Rhodopsin 7-helix transmembrane proteins"/>
    <property type="match status" value="2"/>
</dbReference>
<evidence type="ECO:0000259" key="6">
    <source>
        <dbReference type="PROSITE" id="PS50262"/>
    </source>
</evidence>
<name>A0A7M7LWC2_STRPU</name>
<reference evidence="8" key="1">
    <citation type="submission" date="2015-02" db="EMBL/GenBank/DDBJ databases">
        <title>Genome sequencing for Strongylocentrotus purpuratus.</title>
        <authorList>
            <person name="Murali S."/>
            <person name="Liu Y."/>
            <person name="Vee V."/>
            <person name="English A."/>
            <person name="Wang M."/>
            <person name="Skinner E."/>
            <person name="Han Y."/>
            <person name="Muzny D.M."/>
            <person name="Worley K.C."/>
            <person name="Gibbs R.A."/>
        </authorList>
    </citation>
    <scope>NUCLEOTIDE SEQUENCE</scope>
</reference>
<dbReference type="EnsemblMetazoa" id="XM_011678616">
    <property type="protein sequence ID" value="XP_011676918"/>
    <property type="gene ID" value="LOC105444402"/>
</dbReference>
<feature type="transmembrane region" description="Helical" evidence="5">
    <location>
        <begin position="115"/>
        <end position="134"/>
    </location>
</feature>
<evidence type="ECO:0000256" key="3">
    <source>
        <dbReference type="ARBA" id="ARBA00022989"/>
    </source>
</evidence>
<keyword evidence="3 5" id="KW-1133">Transmembrane helix</keyword>
<keyword evidence="8" id="KW-1185">Reference proteome</keyword>
<dbReference type="GO" id="GO:0004930">
    <property type="term" value="F:G protein-coupled receptor activity"/>
    <property type="evidence" value="ECO:0007669"/>
    <property type="project" value="InterPro"/>
</dbReference>
<evidence type="ECO:0000256" key="5">
    <source>
        <dbReference type="SAM" id="Phobius"/>
    </source>
</evidence>
<reference evidence="7" key="2">
    <citation type="submission" date="2021-01" db="UniProtKB">
        <authorList>
            <consortium name="EnsemblMetazoa"/>
        </authorList>
    </citation>
    <scope>IDENTIFICATION</scope>
</reference>
<evidence type="ECO:0000256" key="4">
    <source>
        <dbReference type="ARBA" id="ARBA00023136"/>
    </source>
</evidence>
<dbReference type="SUPFAM" id="SSF81321">
    <property type="entry name" value="Family A G protein-coupled receptor-like"/>
    <property type="match status" value="1"/>
</dbReference>
<dbReference type="AlphaFoldDB" id="A0A7M7LWC2"/>
<feature type="domain" description="G-protein coupled receptors family 1 profile" evidence="6">
    <location>
        <begin position="1"/>
        <end position="201"/>
    </location>
</feature>
<dbReference type="SMART" id="SM01381">
    <property type="entry name" value="7TM_GPCR_Srsx"/>
    <property type="match status" value="1"/>
</dbReference>
<proteinExistence type="predicted"/>
<sequence length="257" mass="29062">MTEQRVIFNSTTVDCGLSFETHVGFGENTIILNFSWCPMDWSWLVIIQLISAITGIVGNFLVIVVLFHRRSKNKATDTLISGLAFADFLTLVFLIPIPMTVYIPKTWLGEVYCRLVFTQSLLWASITASANRLMSISVERNRVLKMMLVVILIYLVCWTPNPIAYLGYKIGWFPESYINSHLHSMLTVLGFYNSCANPIIYAARYPEFREALKDMLTCNATKSSKLINKRDVVKLSTIGGQILPNLRISSSFGELLN</sequence>
<feature type="transmembrane region" description="Helical" evidence="5">
    <location>
        <begin position="180"/>
        <end position="203"/>
    </location>
</feature>
<dbReference type="Proteomes" id="UP000007110">
    <property type="component" value="Unassembled WGS sequence"/>
</dbReference>
<comment type="subcellular location">
    <subcellularLocation>
        <location evidence="1">Membrane</location>
    </subcellularLocation>
</comment>
<dbReference type="OMA" id="XVLNHLH"/>
<dbReference type="InParanoid" id="A0A7M7LWC2"/>
<feature type="transmembrane region" description="Helical" evidence="5">
    <location>
        <begin position="146"/>
        <end position="168"/>
    </location>
</feature>
<keyword evidence="2 5" id="KW-0812">Transmembrane</keyword>
<dbReference type="OrthoDB" id="6022667at2759"/>
<evidence type="ECO:0000256" key="2">
    <source>
        <dbReference type="ARBA" id="ARBA00022692"/>
    </source>
</evidence>
<dbReference type="InterPro" id="IPR017452">
    <property type="entry name" value="GPCR_Rhodpsn_7TM"/>
</dbReference>
<feature type="transmembrane region" description="Helical" evidence="5">
    <location>
        <begin position="41"/>
        <end position="67"/>
    </location>
</feature>
<dbReference type="PANTHER" id="PTHR45698:SF1">
    <property type="entry name" value="TRACE AMINE-ASSOCIATED RECEPTOR 13C-LIKE"/>
    <property type="match status" value="1"/>
</dbReference>